<dbReference type="Pfam" id="PF13460">
    <property type="entry name" value="NAD_binding_10"/>
    <property type="match status" value="1"/>
</dbReference>
<dbReference type="PATRIC" id="fig|1291734.4.peg.315"/>
<dbReference type="EMBL" id="AZDJ01000030">
    <property type="protein sequence ID" value="KRK71120.1"/>
    <property type="molecule type" value="Genomic_DNA"/>
</dbReference>
<evidence type="ECO:0000313" key="3">
    <source>
        <dbReference type="Proteomes" id="UP000051804"/>
    </source>
</evidence>
<dbReference type="Proteomes" id="UP000051804">
    <property type="component" value="Unassembled WGS sequence"/>
</dbReference>
<keyword evidence="3" id="KW-1185">Reference proteome</keyword>
<sequence length="199" mass="21184">MKIMLIGATGSLGQVTRQALLVNTDAELVLVSRHASSLTIDPTREQAKSINVLDQAPLVKALAGVDAVFAALSGNIAAMARSIVGAMTVAGVSRLVFISSMGIYNEIPAQVGVQGNLTYNPLLRPYRDAADIVVASGLNYTVIRPGWFDNGSDDYEITREGEPFGGHDVSRRAIAKLAVATLTDARRYSQESIGINRPE</sequence>
<dbReference type="SUPFAM" id="SSF51735">
    <property type="entry name" value="NAD(P)-binding Rossmann-fold domains"/>
    <property type="match status" value="1"/>
</dbReference>
<dbReference type="PANTHER" id="PTHR43355:SF2">
    <property type="entry name" value="FLAVIN REDUCTASE (NADPH)"/>
    <property type="match status" value="1"/>
</dbReference>
<gene>
    <name evidence="2" type="ORF">FD02_GL000305</name>
</gene>
<dbReference type="AlphaFoldDB" id="A0A0R1JIA9"/>
<dbReference type="InterPro" id="IPR016040">
    <property type="entry name" value="NAD(P)-bd_dom"/>
</dbReference>
<protein>
    <submittedName>
        <fullName evidence="2">NAD-dependent epimerase dehydratase</fullName>
    </submittedName>
</protein>
<reference evidence="2 3" key="1">
    <citation type="journal article" date="2015" name="Genome Announc.">
        <title>Expanding the biotechnology potential of lactobacilli through comparative genomics of 213 strains and associated genera.</title>
        <authorList>
            <person name="Sun Z."/>
            <person name="Harris H.M."/>
            <person name="McCann A."/>
            <person name="Guo C."/>
            <person name="Argimon S."/>
            <person name="Zhang W."/>
            <person name="Yang X."/>
            <person name="Jeffery I.B."/>
            <person name="Cooney J.C."/>
            <person name="Kagawa T.F."/>
            <person name="Liu W."/>
            <person name="Song Y."/>
            <person name="Salvetti E."/>
            <person name="Wrobel A."/>
            <person name="Rasinkangas P."/>
            <person name="Parkhill J."/>
            <person name="Rea M.C."/>
            <person name="O'Sullivan O."/>
            <person name="Ritari J."/>
            <person name="Douillard F.P."/>
            <person name="Paul Ross R."/>
            <person name="Yang R."/>
            <person name="Briner A.E."/>
            <person name="Felis G.E."/>
            <person name="de Vos W.M."/>
            <person name="Barrangou R."/>
            <person name="Klaenhammer T.R."/>
            <person name="Caufield P.W."/>
            <person name="Cui Y."/>
            <person name="Zhang H."/>
            <person name="O'Toole P.W."/>
        </authorList>
    </citation>
    <scope>NUCLEOTIDE SEQUENCE [LARGE SCALE GENOMIC DNA]</scope>
    <source>
        <strain evidence="2 3">JCM 17158</strain>
    </source>
</reference>
<evidence type="ECO:0000313" key="2">
    <source>
        <dbReference type="EMBL" id="KRK71120.1"/>
    </source>
</evidence>
<dbReference type="Gene3D" id="3.40.50.720">
    <property type="entry name" value="NAD(P)-binding Rossmann-like Domain"/>
    <property type="match status" value="1"/>
</dbReference>
<dbReference type="STRING" id="1291734.FD02_GL000305"/>
<dbReference type="InterPro" id="IPR051606">
    <property type="entry name" value="Polyketide_Oxido-like"/>
</dbReference>
<dbReference type="PANTHER" id="PTHR43355">
    <property type="entry name" value="FLAVIN REDUCTASE (NADPH)"/>
    <property type="match status" value="1"/>
</dbReference>
<evidence type="ECO:0000259" key="1">
    <source>
        <dbReference type="Pfam" id="PF13460"/>
    </source>
</evidence>
<accession>A0A0R1JIA9</accession>
<comment type="caution">
    <text evidence="2">The sequence shown here is derived from an EMBL/GenBank/DDBJ whole genome shotgun (WGS) entry which is preliminary data.</text>
</comment>
<dbReference type="InterPro" id="IPR036291">
    <property type="entry name" value="NAD(P)-bd_dom_sf"/>
</dbReference>
<dbReference type="GO" id="GO:0004074">
    <property type="term" value="F:biliverdin reductase [NAD(P)H] activity"/>
    <property type="evidence" value="ECO:0007669"/>
    <property type="project" value="TreeGrafter"/>
</dbReference>
<name>A0A0R1JIA9_9LACO</name>
<feature type="domain" description="NAD(P)-binding" evidence="1">
    <location>
        <begin position="7"/>
        <end position="184"/>
    </location>
</feature>
<organism evidence="2 3">
    <name type="scientific">Lacticaseibacillus nasuensis JCM 17158</name>
    <dbReference type="NCBI Taxonomy" id="1291734"/>
    <lineage>
        <taxon>Bacteria</taxon>
        <taxon>Bacillati</taxon>
        <taxon>Bacillota</taxon>
        <taxon>Bacilli</taxon>
        <taxon>Lactobacillales</taxon>
        <taxon>Lactobacillaceae</taxon>
        <taxon>Lacticaseibacillus</taxon>
    </lineage>
</organism>
<proteinExistence type="predicted"/>
<dbReference type="GO" id="GO:0042602">
    <property type="term" value="F:riboflavin reductase (NADPH) activity"/>
    <property type="evidence" value="ECO:0007669"/>
    <property type="project" value="TreeGrafter"/>
</dbReference>